<dbReference type="EMBL" id="CAJHJT010000001">
    <property type="protein sequence ID" value="CAD6992513.1"/>
    <property type="molecule type" value="Genomic_DNA"/>
</dbReference>
<organism evidence="1 2">
    <name type="scientific">Ceratitis capitata</name>
    <name type="common">Mediterranean fruit fly</name>
    <name type="synonym">Tephritis capitata</name>
    <dbReference type="NCBI Taxonomy" id="7213"/>
    <lineage>
        <taxon>Eukaryota</taxon>
        <taxon>Metazoa</taxon>
        <taxon>Ecdysozoa</taxon>
        <taxon>Arthropoda</taxon>
        <taxon>Hexapoda</taxon>
        <taxon>Insecta</taxon>
        <taxon>Pterygota</taxon>
        <taxon>Neoptera</taxon>
        <taxon>Endopterygota</taxon>
        <taxon>Diptera</taxon>
        <taxon>Brachycera</taxon>
        <taxon>Muscomorpha</taxon>
        <taxon>Tephritoidea</taxon>
        <taxon>Tephritidae</taxon>
        <taxon>Ceratitis</taxon>
        <taxon>Ceratitis</taxon>
    </lineage>
</organism>
<sequence>MPVFVKHYLQAHCAFTDTVRRTTFKAVLARPIHDARVNVINARCCCASYLLYTTINTKVACPSRKNADKQVNFGVDPCMRSGHRTVAAKQQAQQQDNECCNALQRFLSEYQQTNKQYQDTKTGYKQTK</sequence>
<dbReference type="AlphaFoldDB" id="A0A811U522"/>
<comment type="caution">
    <text evidence="1">The sequence shown here is derived from an EMBL/GenBank/DDBJ whole genome shotgun (WGS) entry which is preliminary data.</text>
</comment>
<keyword evidence="2" id="KW-1185">Reference proteome</keyword>
<protein>
    <submittedName>
        <fullName evidence="1">(Mediterranean fruit fly) hypothetical protein</fullName>
    </submittedName>
</protein>
<proteinExistence type="predicted"/>
<evidence type="ECO:0000313" key="1">
    <source>
        <dbReference type="EMBL" id="CAD6992513.1"/>
    </source>
</evidence>
<accession>A0A811U522</accession>
<name>A0A811U522_CERCA</name>
<dbReference type="Proteomes" id="UP000606786">
    <property type="component" value="Unassembled WGS sequence"/>
</dbReference>
<gene>
    <name evidence="1" type="ORF">CCAP1982_LOCUS1362</name>
</gene>
<reference evidence="1" key="1">
    <citation type="submission" date="2020-11" db="EMBL/GenBank/DDBJ databases">
        <authorList>
            <person name="Whitehead M."/>
        </authorList>
    </citation>
    <scope>NUCLEOTIDE SEQUENCE</scope>
    <source>
        <strain evidence="1">EGII</strain>
    </source>
</reference>
<evidence type="ECO:0000313" key="2">
    <source>
        <dbReference type="Proteomes" id="UP000606786"/>
    </source>
</evidence>